<dbReference type="InterPro" id="IPR050575">
    <property type="entry name" value="BMC_shell"/>
</dbReference>
<dbReference type="InterPro" id="IPR037233">
    <property type="entry name" value="CcmK-like_sf"/>
</dbReference>
<dbReference type="PANTHER" id="PTHR33941:SF11">
    <property type="entry name" value="BACTERIAL MICROCOMPARTMENT SHELL PROTEIN PDUJ"/>
    <property type="match status" value="1"/>
</dbReference>
<evidence type="ECO:0000313" key="5">
    <source>
        <dbReference type="EMBL" id="GEN86334.1"/>
    </source>
</evidence>
<dbReference type="STRING" id="582851.GCA_900162665_04149"/>
<dbReference type="OrthoDB" id="9812608at2"/>
<evidence type="ECO:0000256" key="2">
    <source>
        <dbReference type="ARBA" id="ARBA00024446"/>
    </source>
</evidence>
<dbReference type="GO" id="GO:0031469">
    <property type="term" value="C:bacterial microcompartment"/>
    <property type="evidence" value="ECO:0007669"/>
    <property type="project" value="UniProtKB-SubCell"/>
</dbReference>
<dbReference type="InterPro" id="IPR000249">
    <property type="entry name" value="BMC_dom"/>
</dbReference>
<feature type="domain" description="BMC" evidence="4">
    <location>
        <begin position="3"/>
        <end position="87"/>
    </location>
</feature>
<comment type="caution">
    <text evidence="5">The sequence shown here is derived from an EMBL/GenBank/DDBJ whole genome shotgun (WGS) entry which is preliminary data.</text>
</comment>
<keyword evidence="2" id="KW-1283">Bacterial microcompartment</keyword>
<dbReference type="Pfam" id="PF00936">
    <property type="entry name" value="BMC"/>
    <property type="match status" value="1"/>
</dbReference>
<sequence>MEALGLIETRGLLSSIVAADAAVKAANVKLLDAEIIKGGLVTVQLLGDVAAVQAAVEAGENAITSLQTLISVHVIPRMHHETSALLKKLPLQEAAPAKLEVEIQPSPKTENKPGIDTKPDYSAPGWKLENLEKMTVLQLRQLARANDITLLDQAKNIKYARKSELVQAILAKDSNEKKEK</sequence>
<comment type="subcellular location">
    <subcellularLocation>
        <location evidence="1">Bacterial microcompartment</location>
    </subcellularLocation>
</comment>
<organism evidence="5 6">
    <name type="scientific">Oceanobacillus sojae</name>
    <dbReference type="NCBI Taxonomy" id="582851"/>
    <lineage>
        <taxon>Bacteria</taxon>
        <taxon>Bacillati</taxon>
        <taxon>Bacillota</taxon>
        <taxon>Bacilli</taxon>
        <taxon>Bacillales</taxon>
        <taxon>Bacillaceae</taxon>
        <taxon>Oceanobacillus</taxon>
    </lineage>
</organism>
<dbReference type="InterPro" id="IPR044872">
    <property type="entry name" value="CcmK/CsoS1_BMC"/>
</dbReference>
<evidence type="ECO:0000259" key="4">
    <source>
        <dbReference type="PROSITE" id="PS51930"/>
    </source>
</evidence>
<evidence type="ECO:0000313" key="6">
    <source>
        <dbReference type="Proteomes" id="UP000321558"/>
    </source>
</evidence>
<comment type="similarity">
    <text evidence="3">Belongs to the bacterial microcompartments protein family.</text>
</comment>
<dbReference type="PANTHER" id="PTHR33941">
    <property type="entry name" value="PROPANEDIOL UTILIZATION PROTEIN PDUA"/>
    <property type="match status" value="1"/>
</dbReference>
<protein>
    <submittedName>
        <fullName evidence="5">Ethanolamine utilization protein</fullName>
    </submittedName>
</protein>
<dbReference type="EMBL" id="BJYM01000003">
    <property type="protein sequence ID" value="GEN86334.1"/>
    <property type="molecule type" value="Genomic_DNA"/>
</dbReference>
<dbReference type="Gene3D" id="3.30.70.1710">
    <property type="match status" value="1"/>
</dbReference>
<proteinExistence type="inferred from homology"/>
<keyword evidence="6" id="KW-1185">Reference proteome</keyword>
<evidence type="ECO:0000256" key="1">
    <source>
        <dbReference type="ARBA" id="ARBA00024322"/>
    </source>
</evidence>
<dbReference type="RefSeq" id="WP_147209360.1">
    <property type="nucleotide sequence ID" value="NZ_BJYM01000003.1"/>
</dbReference>
<accession>A0A511ZFW8</accession>
<dbReference type="CDD" id="cd07045">
    <property type="entry name" value="BMC_CcmK_like"/>
    <property type="match status" value="1"/>
</dbReference>
<name>A0A511ZFW8_9BACI</name>
<dbReference type="PROSITE" id="PS51930">
    <property type="entry name" value="BMC_2"/>
    <property type="match status" value="1"/>
</dbReference>
<dbReference type="SUPFAM" id="SSF143414">
    <property type="entry name" value="CcmK-like"/>
    <property type="match status" value="1"/>
</dbReference>
<gene>
    <name evidence="5" type="ORF">OSO01_10730</name>
</gene>
<reference evidence="5 6" key="1">
    <citation type="submission" date="2019-07" db="EMBL/GenBank/DDBJ databases">
        <title>Whole genome shotgun sequence of Oceanobacillus sojae NBRC 105379.</title>
        <authorList>
            <person name="Hosoyama A."/>
            <person name="Uohara A."/>
            <person name="Ohji S."/>
            <person name="Ichikawa N."/>
        </authorList>
    </citation>
    <scope>NUCLEOTIDE SEQUENCE [LARGE SCALE GENOMIC DNA]</scope>
    <source>
        <strain evidence="5 6">NBRC 105379</strain>
    </source>
</reference>
<dbReference type="AlphaFoldDB" id="A0A511ZFW8"/>
<dbReference type="Proteomes" id="UP000321558">
    <property type="component" value="Unassembled WGS sequence"/>
</dbReference>
<dbReference type="SMART" id="SM00877">
    <property type="entry name" value="BMC"/>
    <property type="match status" value="1"/>
</dbReference>
<evidence type="ECO:0000256" key="3">
    <source>
        <dbReference type="PROSITE-ProRule" id="PRU01278"/>
    </source>
</evidence>